<accession>A0A3S4DJK5</accession>
<evidence type="ECO:0000313" key="2">
    <source>
        <dbReference type="Proteomes" id="UP000288547"/>
    </source>
</evidence>
<sequence length="135" mass="14507">MSTRTLGPGSLKIGETASAREWAGELSKCAITVDTSAEDPTPMLDGSEQAGEETYAYVLALTLQQNYEFDSLEMFCFANRGKELPFVFTPNNAGGIDWSGTVRIRPVNIGGDVKKRNTSDAEFPIVGEPTPGEVA</sequence>
<dbReference type="AlphaFoldDB" id="A0A3S4DJK5"/>
<evidence type="ECO:0008006" key="3">
    <source>
        <dbReference type="Google" id="ProtNLM"/>
    </source>
</evidence>
<proteinExistence type="predicted"/>
<dbReference type="EMBL" id="RZNB01000001">
    <property type="protein sequence ID" value="RWZ52936.1"/>
    <property type="molecule type" value="Genomic_DNA"/>
</dbReference>
<comment type="caution">
    <text evidence="1">The sequence shown here is derived from an EMBL/GenBank/DDBJ whole genome shotgun (WGS) entry which is preliminary data.</text>
</comment>
<name>A0A3S4DJK5_9MICO</name>
<organism evidence="1 2">
    <name type="scientific">Labedella phragmitis</name>
    <dbReference type="NCBI Taxonomy" id="2498849"/>
    <lineage>
        <taxon>Bacteria</taxon>
        <taxon>Bacillati</taxon>
        <taxon>Actinomycetota</taxon>
        <taxon>Actinomycetes</taxon>
        <taxon>Micrococcales</taxon>
        <taxon>Microbacteriaceae</taxon>
        <taxon>Labedella</taxon>
    </lineage>
</organism>
<dbReference type="OrthoDB" id="3235220at2"/>
<evidence type="ECO:0000313" key="1">
    <source>
        <dbReference type="EMBL" id="RWZ52936.1"/>
    </source>
</evidence>
<protein>
    <recommendedName>
        <fullName evidence="3">Tail tube protein</fullName>
    </recommendedName>
</protein>
<dbReference type="Proteomes" id="UP000288547">
    <property type="component" value="Unassembled WGS sequence"/>
</dbReference>
<keyword evidence="2" id="KW-1185">Reference proteome</keyword>
<gene>
    <name evidence="1" type="ORF">ELQ90_03095</name>
</gene>
<dbReference type="RefSeq" id="WP_128493779.1">
    <property type="nucleotide sequence ID" value="NZ_RZNB01000001.1"/>
</dbReference>
<reference evidence="1 2" key="1">
    <citation type="submission" date="2018-12" db="EMBL/GenBank/DDBJ databases">
        <authorList>
            <person name="Li F."/>
        </authorList>
    </citation>
    <scope>NUCLEOTIDE SEQUENCE [LARGE SCALE GENOMIC DNA]</scope>
    <source>
        <strain evidence="1 2">11W25H-1</strain>
    </source>
</reference>